<dbReference type="InterPro" id="IPR036396">
    <property type="entry name" value="Cyt_P450_sf"/>
</dbReference>
<sequence length="522" mass="59368">MSQTPLQDYGFKFILTCLSLSGLSLLIKQFRRLKPQPSLPLPPGPRALPIVGNLLDLTGEQPWLKLTDWHRIYGNLLHLQLPRRSMIVLGNAQVTLDLLEKRSAIYSSRPRLIMDELVGWDFNLGIMPYSSTWREHRKGIHEYFHLGVVARYHSIQVQETRAFLRRSLINPGDQEQHLRQLFIATIVQIVYGRQIIDMHDEYITTAQKAVESFSITRFAGTFWVEHFPFQRYLPSWAPGGKFKRVAKYYRHFVEKMRDMPFEFTKTEIANGNAVDSVARSMMAKAQDKYGGTKLYEEQETIARNVTGVAYAAGADTTTSASLWFLVATSLDAEIQRRAQAELDQVVGQSRLPDMEDLESLDYIKAIALESLRWRPVLPFGLDHMVITDDEYEGYLIPKGSLIVPNAWAMLHDPVDYPSPEDFKPERFLKDGRLDPTIRSPATIAFGFGRRICPGRHLALNSLTLFVASVLHVYNIKPHLGENGEPLSKKVEATSGVLSYPDAVPCVLIPRSEQSKQLILDET</sequence>
<reference evidence="15" key="1">
    <citation type="submission" date="2022-07" db="EMBL/GenBank/DDBJ databases">
        <title>Genome Sequence of Physisporinus lineatus.</title>
        <authorList>
            <person name="Buettner E."/>
        </authorList>
    </citation>
    <scope>NUCLEOTIDE SEQUENCE</scope>
    <source>
        <strain evidence="15">VT162</strain>
    </source>
</reference>
<dbReference type="Pfam" id="PF00067">
    <property type="entry name" value="p450"/>
    <property type="match status" value="1"/>
</dbReference>
<evidence type="ECO:0000256" key="2">
    <source>
        <dbReference type="ARBA" id="ARBA00004167"/>
    </source>
</evidence>
<evidence type="ECO:0000256" key="6">
    <source>
        <dbReference type="ARBA" id="ARBA00022692"/>
    </source>
</evidence>
<dbReference type="CDD" id="cd11065">
    <property type="entry name" value="CYP64-like"/>
    <property type="match status" value="1"/>
</dbReference>
<evidence type="ECO:0000256" key="5">
    <source>
        <dbReference type="ARBA" id="ARBA00022617"/>
    </source>
</evidence>
<keyword evidence="5 13" id="KW-0349">Heme</keyword>
<dbReference type="GO" id="GO:0004497">
    <property type="term" value="F:monooxygenase activity"/>
    <property type="evidence" value="ECO:0007669"/>
    <property type="project" value="UniProtKB-KW"/>
</dbReference>
<dbReference type="InterPro" id="IPR050364">
    <property type="entry name" value="Cytochrome_P450_fung"/>
</dbReference>
<evidence type="ECO:0000256" key="7">
    <source>
        <dbReference type="ARBA" id="ARBA00022723"/>
    </source>
</evidence>
<comment type="caution">
    <text evidence="15">The sequence shown here is derived from an EMBL/GenBank/DDBJ whole genome shotgun (WGS) entry which is preliminary data.</text>
</comment>
<keyword evidence="12" id="KW-0472">Membrane</keyword>
<dbReference type="PANTHER" id="PTHR46300:SF7">
    <property type="entry name" value="P450, PUTATIVE (EUROFUNG)-RELATED"/>
    <property type="match status" value="1"/>
</dbReference>
<comment type="similarity">
    <text evidence="4 14">Belongs to the cytochrome P450 family.</text>
</comment>
<dbReference type="SUPFAM" id="SSF48264">
    <property type="entry name" value="Cytochrome P450"/>
    <property type="match status" value="1"/>
</dbReference>
<keyword evidence="9 14" id="KW-0560">Oxidoreductase</keyword>
<evidence type="ECO:0000256" key="4">
    <source>
        <dbReference type="ARBA" id="ARBA00010617"/>
    </source>
</evidence>
<dbReference type="GO" id="GO:0005506">
    <property type="term" value="F:iron ion binding"/>
    <property type="evidence" value="ECO:0007669"/>
    <property type="project" value="InterPro"/>
</dbReference>
<dbReference type="PROSITE" id="PS00086">
    <property type="entry name" value="CYTOCHROME_P450"/>
    <property type="match status" value="1"/>
</dbReference>
<dbReference type="Proteomes" id="UP001212997">
    <property type="component" value="Unassembled WGS sequence"/>
</dbReference>
<keyword evidence="16" id="KW-1185">Reference proteome</keyword>
<dbReference type="AlphaFoldDB" id="A0AAD5YIR0"/>
<dbReference type="Gene3D" id="1.10.630.10">
    <property type="entry name" value="Cytochrome P450"/>
    <property type="match status" value="1"/>
</dbReference>
<accession>A0AAD5YIR0</accession>
<keyword evidence="7 13" id="KW-0479">Metal-binding</keyword>
<dbReference type="GO" id="GO:0016020">
    <property type="term" value="C:membrane"/>
    <property type="evidence" value="ECO:0007669"/>
    <property type="project" value="UniProtKB-SubCell"/>
</dbReference>
<evidence type="ECO:0000256" key="3">
    <source>
        <dbReference type="ARBA" id="ARBA00005179"/>
    </source>
</evidence>
<dbReference type="EMBL" id="JANAWD010000099">
    <property type="protein sequence ID" value="KAJ3487192.1"/>
    <property type="molecule type" value="Genomic_DNA"/>
</dbReference>
<name>A0AAD5YIR0_9APHY</name>
<dbReference type="PRINTS" id="PR00463">
    <property type="entry name" value="EP450I"/>
</dbReference>
<dbReference type="InterPro" id="IPR001128">
    <property type="entry name" value="Cyt_P450"/>
</dbReference>
<keyword evidence="10 13" id="KW-0408">Iron</keyword>
<organism evidence="15 16">
    <name type="scientific">Meripilus lineatus</name>
    <dbReference type="NCBI Taxonomy" id="2056292"/>
    <lineage>
        <taxon>Eukaryota</taxon>
        <taxon>Fungi</taxon>
        <taxon>Dikarya</taxon>
        <taxon>Basidiomycota</taxon>
        <taxon>Agaricomycotina</taxon>
        <taxon>Agaricomycetes</taxon>
        <taxon>Polyporales</taxon>
        <taxon>Meripilaceae</taxon>
        <taxon>Meripilus</taxon>
    </lineage>
</organism>
<dbReference type="GO" id="GO:0020037">
    <property type="term" value="F:heme binding"/>
    <property type="evidence" value="ECO:0007669"/>
    <property type="project" value="InterPro"/>
</dbReference>
<evidence type="ECO:0000256" key="11">
    <source>
        <dbReference type="ARBA" id="ARBA00023033"/>
    </source>
</evidence>
<evidence type="ECO:0000256" key="10">
    <source>
        <dbReference type="ARBA" id="ARBA00023004"/>
    </source>
</evidence>
<protein>
    <recommendedName>
        <fullName evidence="17">Cytochrome P450</fullName>
    </recommendedName>
</protein>
<feature type="binding site" description="axial binding residue" evidence="13">
    <location>
        <position position="452"/>
    </location>
    <ligand>
        <name>heme</name>
        <dbReference type="ChEBI" id="CHEBI:30413"/>
    </ligand>
    <ligandPart>
        <name>Fe</name>
        <dbReference type="ChEBI" id="CHEBI:18248"/>
    </ligandPart>
</feature>
<gene>
    <name evidence="15" type="ORF">NLI96_g3704</name>
</gene>
<evidence type="ECO:0000256" key="14">
    <source>
        <dbReference type="RuleBase" id="RU000461"/>
    </source>
</evidence>
<dbReference type="GO" id="GO:0016705">
    <property type="term" value="F:oxidoreductase activity, acting on paired donors, with incorporation or reduction of molecular oxygen"/>
    <property type="evidence" value="ECO:0007669"/>
    <property type="project" value="InterPro"/>
</dbReference>
<evidence type="ECO:0000256" key="1">
    <source>
        <dbReference type="ARBA" id="ARBA00001971"/>
    </source>
</evidence>
<evidence type="ECO:0000256" key="12">
    <source>
        <dbReference type="ARBA" id="ARBA00023136"/>
    </source>
</evidence>
<keyword evidence="6" id="KW-0812">Transmembrane</keyword>
<keyword evidence="11 14" id="KW-0503">Monooxygenase</keyword>
<evidence type="ECO:0000313" key="16">
    <source>
        <dbReference type="Proteomes" id="UP001212997"/>
    </source>
</evidence>
<evidence type="ECO:0000256" key="13">
    <source>
        <dbReference type="PIRSR" id="PIRSR602401-1"/>
    </source>
</evidence>
<evidence type="ECO:0000256" key="9">
    <source>
        <dbReference type="ARBA" id="ARBA00023002"/>
    </source>
</evidence>
<dbReference type="InterPro" id="IPR017972">
    <property type="entry name" value="Cyt_P450_CS"/>
</dbReference>
<comment type="pathway">
    <text evidence="3">Secondary metabolite biosynthesis.</text>
</comment>
<evidence type="ECO:0000256" key="8">
    <source>
        <dbReference type="ARBA" id="ARBA00022989"/>
    </source>
</evidence>
<proteinExistence type="inferred from homology"/>
<comment type="subcellular location">
    <subcellularLocation>
        <location evidence="2">Membrane</location>
        <topology evidence="2">Single-pass membrane protein</topology>
    </subcellularLocation>
</comment>
<keyword evidence="8" id="KW-1133">Transmembrane helix</keyword>
<dbReference type="PANTHER" id="PTHR46300">
    <property type="entry name" value="P450, PUTATIVE (EUROFUNG)-RELATED-RELATED"/>
    <property type="match status" value="1"/>
</dbReference>
<comment type="cofactor">
    <cofactor evidence="1 13">
        <name>heme</name>
        <dbReference type="ChEBI" id="CHEBI:30413"/>
    </cofactor>
</comment>
<evidence type="ECO:0008006" key="17">
    <source>
        <dbReference type="Google" id="ProtNLM"/>
    </source>
</evidence>
<dbReference type="PRINTS" id="PR00385">
    <property type="entry name" value="P450"/>
</dbReference>
<dbReference type="InterPro" id="IPR002401">
    <property type="entry name" value="Cyt_P450_E_grp-I"/>
</dbReference>
<evidence type="ECO:0000313" key="15">
    <source>
        <dbReference type="EMBL" id="KAJ3487192.1"/>
    </source>
</evidence>